<feature type="compositionally biased region" description="Acidic residues" evidence="1">
    <location>
        <begin position="34"/>
        <end position="47"/>
    </location>
</feature>
<feature type="compositionally biased region" description="Basic and acidic residues" evidence="1">
    <location>
        <begin position="1"/>
        <end position="18"/>
    </location>
</feature>
<evidence type="ECO:0000256" key="1">
    <source>
        <dbReference type="SAM" id="MobiDB-lite"/>
    </source>
</evidence>
<organism evidence="2">
    <name type="scientific">Schizaphis graminum</name>
    <name type="common">Green bug aphid</name>
    <dbReference type="NCBI Taxonomy" id="13262"/>
    <lineage>
        <taxon>Eukaryota</taxon>
        <taxon>Metazoa</taxon>
        <taxon>Ecdysozoa</taxon>
        <taxon>Arthropoda</taxon>
        <taxon>Hexapoda</taxon>
        <taxon>Insecta</taxon>
        <taxon>Pterygota</taxon>
        <taxon>Neoptera</taxon>
        <taxon>Paraneoptera</taxon>
        <taxon>Hemiptera</taxon>
        <taxon>Sternorrhyncha</taxon>
        <taxon>Aphidomorpha</taxon>
        <taxon>Aphidoidea</taxon>
        <taxon>Aphididae</taxon>
        <taxon>Aphidini</taxon>
        <taxon>Schizaphis</taxon>
    </lineage>
</organism>
<feature type="region of interest" description="Disordered" evidence="1">
    <location>
        <begin position="156"/>
        <end position="229"/>
    </location>
</feature>
<dbReference type="EMBL" id="GGMR01008896">
    <property type="protein sequence ID" value="MBY21515.1"/>
    <property type="molecule type" value="Transcribed_RNA"/>
</dbReference>
<feature type="compositionally biased region" description="Basic and acidic residues" evidence="1">
    <location>
        <begin position="172"/>
        <end position="229"/>
    </location>
</feature>
<reference evidence="2" key="1">
    <citation type="submission" date="2018-04" db="EMBL/GenBank/DDBJ databases">
        <title>Transcriptome of Schizaphis graminum biotype I.</title>
        <authorList>
            <person name="Scully E.D."/>
            <person name="Geib S.M."/>
            <person name="Palmer N.A."/>
            <person name="Koch K."/>
            <person name="Bradshaw J."/>
            <person name="Heng-Moss T."/>
            <person name="Sarath G."/>
        </authorList>
    </citation>
    <scope>NUCLEOTIDE SEQUENCE</scope>
</reference>
<protein>
    <submittedName>
        <fullName evidence="2">Uncharacterized protein</fullName>
    </submittedName>
</protein>
<dbReference type="AlphaFoldDB" id="A0A2S2NWH3"/>
<name>A0A2S2NWH3_SCHGA</name>
<gene>
    <name evidence="2" type="ORF">g.83066</name>
</gene>
<evidence type="ECO:0000313" key="2">
    <source>
        <dbReference type="EMBL" id="MBY21515.1"/>
    </source>
</evidence>
<accession>A0A2S2NWH3</accession>
<feature type="region of interest" description="Disordered" evidence="1">
    <location>
        <begin position="1"/>
        <end position="47"/>
    </location>
</feature>
<sequence>MPTNDRNVEKVTKFDTGTKKSTQAPLTANRDCFEGEDGGEDEDEDDHNPDYACINSNCKVAGLGVARSSCTDDILLKTLIAKYTKRLLAKLEKMAVNVPKESEHTDAIERLRKKFQRLLQDIDQPGGPSDSSNVLLNKYDCLRMAYYSVLDGIRVEKKPPPSQGVSEATEESENRSFCEKVKQRKEAETPKKIEEQDNNNNEKQENRENNEKLKNRENNEKLEKRENRENNEKLDKFKKCENPEKFQNGEKLENSEKRLVCEYCGKPMKPSGMTWGPNLRSDKDNFQKEPFEFKSFLKNRFFIYFPCLCCMFGKSD</sequence>
<proteinExistence type="predicted"/>